<accession>F6EFV3</accession>
<dbReference type="eggNOG" id="COG2135">
    <property type="taxonomic scope" value="Bacteria"/>
</dbReference>
<organism evidence="9 10">
    <name type="scientific">Hoyosella subflava (strain DSM 45089 / JCM 17490 / NBRC 109087 / DQS3-9A1)</name>
    <name type="common">Amycolicicoccus subflavus</name>
    <dbReference type="NCBI Taxonomy" id="443218"/>
    <lineage>
        <taxon>Bacteria</taxon>
        <taxon>Bacillati</taxon>
        <taxon>Actinomycetota</taxon>
        <taxon>Actinomycetes</taxon>
        <taxon>Mycobacteriales</taxon>
        <taxon>Hoyosellaceae</taxon>
        <taxon>Hoyosella</taxon>
    </lineage>
</organism>
<evidence type="ECO:0000256" key="7">
    <source>
        <dbReference type="ARBA" id="ARBA00023239"/>
    </source>
</evidence>
<evidence type="ECO:0000256" key="1">
    <source>
        <dbReference type="ARBA" id="ARBA00008136"/>
    </source>
</evidence>
<dbReference type="PANTHER" id="PTHR13604">
    <property type="entry name" value="DC12-RELATED"/>
    <property type="match status" value="1"/>
</dbReference>
<dbReference type="KEGG" id="asd:AS9A_3779"/>
<evidence type="ECO:0000256" key="8">
    <source>
        <dbReference type="RuleBase" id="RU364100"/>
    </source>
</evidence>
<keyword evidence="3" id="KW-0227">DNA damage</keyword>
<dbReference type="HOGENOM" id="CLU_035990_6_2_11"/>
<dbReference type="PANTHER" id="PTHR13604:SF0">
    <property type="entry name" value="ABASIC SITE PROCESSING PROTEIN HMCES"/>
    <property type="match status" value="1"/>
</dbReference>
<proteinExistence type="inferred from homology"/>
<dbReference type="GO" id="GO:0016829">
    <property type="term" value="F:lyase activity"/>
    <property type="evidence" value="ECO:0007669"/>
    <property type="project" value="UniProtKB-KW"/>
</dbReference>
<dbReference type="InterPro" id="IPR003738">
    <property type="entry name" value="SRAP"/>
</dbReference>
<evidence type="ECO:0000256" key="5">
    <source>
        <dbReference type="ARBA" id="ARBA00023124"/>
    </source>
</evidence>
<reference evidence="9 10" key="1">
    <citation type="journal article" date="2011" name="J. Bacteriol.">
        <title>Complete genome sequence of Amycolicicoccus subflavus DQS3-9A1T, an actinomycete isolated from crude oil-polluted soil.</title>
        <authorList>
            <person name="Cai M."/>
            <person name="Chen W.M."/>
            <person name="Nie Y."/>
            <person name="Chi C.Q."/>
            <person name="Wang Y.N."/>
            <person name="Tang Y.Q."/>
            <person name="Li G.Y."/>
            <person name="Wu X.L."/>
        </authorList>
    </citation>
    <scope>NUCLEOTIDE SEQUENCE [LARGE SCALE GENOMIC DNA]</scope>
    <source>
        <strain evidence="10">DSM 45089 / DQS3-9A1</strain>
    </source>
</reference>
<dbReference type="Pfam" id="PF02586">
    <property type="entry name" value="SRAP"/>
    <property type="match status" value="1"/>
</dbReference>
<dbReference type="AlphaFoldDB" id="F6EFV3"/>
<keyword evidence="4 8" id="KW-0378">Hydrolase</keyword>
<dbReference type="GO" id="GO:0106300">
    <property type="term" value="P:protein-DNA covalent cross-linking repair"/>
    <property type="evidence" value="ECO:0007669"/>
    <property type="project" value="InterPro"/>
</dbReference>
<dbReference type="InterPro" id="IPR036590">
    <property type="entry name" value="SRAP-like"/>
</dbReference>
<dbReference type="SUPFAM" id="SSF143081">
    <property type="entry name" value="BB1717-like"/>
    <property type="match status" value="1"/>
</dbReference>
<keyword evidence="2 8" id="KW-0645">Protease</keyword>
<keyword evidence="6" id="KW-0238">DNA-binding</keyword>
<evidence type="ECO:0000256" key="4">
    <source>
        <dbReference type="ARBA" id="ARBA00022801"/>
    </source>
</evidence>
<evidence type="ECO:0000313" key="10">
    <source>
        <dbReference type="Proteomes" id="UP000009235"/>
    </source>
</evidence>
<evidence type="ECO:0000256" key="3">
    <source>
        <dbReference type="ARBA" id="ARBA00022763"/>
    </source>
</evidence>
<dbReference type="GO" id="GO:0008233">
    <property type="term" value="F:peptidase activity"/>
    <property type="evidence" value="ECO:0007669"/>
    <property type="project" value="UniProtKB-KW"/>
</dbReference>
<evidence type="ECO:0000256" key="6">
    <source>
        <dbReference type="ARBA" id="ARBA00023125"/>
    </source>
</evidence>
<sequence length="259" mass="28583">MELMCGRYATTADPATLAAELDALDETPNAEGGGSPRVGYNIAPTTTVAAVVDRRDDSADADSPLRRRIRAMRWGLVPHWSKEIKKGPLLFNARAESAADKPAFRTSMKSKRCLIPMDGWYEWVQADDPVTGKLVKVPYFMTPRDGSRIYVAGVWSAWRDPSAQEDAPPLLSCAVLTTDAVGVLTEIHDRMPLVVSPDRWQAWLAPDRPAAEDLLQPPADFDSTIEVRRVSTKVNQVRNEGSDLIVPVGDADEREPQLF</sequence>
<dbReference type="STRING" id="443218.AS9A_3779"/>
<evidence type="ECO:0000256" key="2">
    <source>
        <dbReference type="ARBA" id="ARBA00022670"/>
    </source>
</evidence>
<gene>
    <name evidence="9" type="ordered locus">AS9A_3779</name>
</gene>
<dbReference type="EC" id="3.4.-.-" evidence="8"/>
<dbReference type="Gene3D" id="3.90.1680.10">
    <property type="entry name" value="SOS response associated peptidase-like"/>
    <property type="match status" value="1"/>
</dbReference>
<keyword evidence="5" id="KW-0190">Covalent protein-DNA linkage</keyword>
<dbReference type="GO" id="GO:0006508">
    <property type="term" value="P:proteolysis"/>
    <property type="evidence" value="ECO:0007669"/>
    <property type="project" value="UniProtKB-KW"/>
</dbReference>
<name>F6EFV3_HOYSD</name>
<dbReference type="Proteomes" id="UP000009235">
    <property type="component" value="Chromosome"/>
</dbReference>
<keyword evidence="10" id="KW-1185">Reference proteome</keyword>
<comment type="similarity">
    <text evidence="1 8">Belongs to the SOS response-associated peptidase family.</text>
</comment>
<dbReference type="EMBL" id="CP002786">
    <property type="protein sequence ID" value="AEF42217.1"/>
    <property type="molecule type" value="Genomic_DNA"/>
</dbReference>
<protein>
    <recommendedName>
        <fullName evidence="8">Abasic site processing protein</fullName>
        <ecNumber evidence="8">3.4.-.-</ecNumber>
    </recommendedName>
</protein>
<evidence type="ECO:0000313" key="9">
    <source>
        <dbReference type="EMBL" id="AEF42217.1"/>
    </source>
</evidence>
<dbReference type="GO" id="GO:0003697">
    <property type="term" value="F:single-stranded DNA binding"/>
    <property type="evidence" value="ECO:0007669"/>
    <property type="project" value="InterPro"/>
</dbReference>
<keyword evidence="7" id="KW-0456">Lyase</keyword>